<sequence>MWRGRWAVARQRMMRRGTIRSWKMTSAALIQQVPAAATPMAVAAVRGRGTSSPSDGWCSPRASLKLQLAPPTSISSIQQVPYIH</sequence>
<reference evidence="1" key="1">
    <citation type="journal article" date="2009" name="Rice">
        <title>De Novo Next Generation Sequencing of Plant Genomes.</title>
        <authorList>
            <person name="Rounsley S."/>
            <person name="Marri P.R."/>
            <person name="Yu Y."/>
            <person name="He R."/>
            <person name="Sisneros N."/>
            <person name="Goicoechea J.L."/>
            <person name="Lee S.J."/>
            <person name="Angelova A."/>
            <person name="Kudrna D."/>
            <person name="Luo M."/>
            <person name="Affourtit J."/>
            <person name="Desany B."/>
            <person name="Knight J."/>
            <person name="Niazi F."/>
            <person name="Egholm M."/>
            <person name="Wing R.A."/>
        </authorList>
    </citation>
    <scope>NUCLEOTIDE SEQUENCE [LARGE SCALE GENOMIC DNA]</scope>
    <source>
        <strain evidence="1">cv. IRGC 105608</strain>
    </source>
</reference>
<keyword evidence="2" id="KW-1185">Reference proteome</keyword>
<dbReference type="PaxDb" id="65489-OBART06G15150.1"/>
<dbReference type="Proteomes" id="UP000026960">
    <property type="component" value="Chromosome 6"/>
</dbReference>
<dbReference type="EnsemblPlants" id="OBART06G15150.1">
    <property type="protein sequence ID" value="OBART06G15150.1"/>
    <property type="gene ID" value="OBART06G15150"/>
</dbReference>
<reference evidence="1" key="2">
    <citation type="submission" date="2015-03" db="UniProtKB">
        <authorList>
            <consortium name="EnsemblPlants"/>
        </authorList>
    </citation>
    <scope>IDENTIFICATION</scope>
</reference>
<protein>
    <submittedName>
        <fullName evidence="1">Uncharacterized protein</fullName>
    </submittedName>
</protein>
<dbReference type="AlphaFoldDB" id="A0A0D3GGQ7"/>
<evidence type="ECO:0000313" key="1">
    <source>
        <dbReference type="EnsemblPlants" id="OBART06G15150.1"/>
    </source>
</evidence>
<evidence type="ECO:0000313" key="2">
    <source>
        <dbReference type="Proteomes" id="UP000026960"/>
    </source>
</evidence>
<proteinExistence type="predicted"/>
<name>A0A0D3GGQ7_9ORYZ</name>
<dbReference type="Gramene" id="OBART06G15150.1">
    <property type="protein sequence ID" value="OBART06G15150.1"/>
    <property type="gene ID" value="OBART06G15150"/>
</dbReference>
<dbReference type="HOGENOM" id="CLU_2531051_0_0_1"/>
<organism evidence="1">
    <name type="scientific">Oryza barthii</name>
    <dbReference type="NCBI Taxonomy" id="65489"/>
    <lineage>
        <taxon>Eukaryota</taxon>
        <taxon>Viridiplantae</taxon>
        <taxon>Streptophyta</taxon>
        <taxon>Embryophyta</taxon>
        <taxon>Tracheophyta</taxon>
        <taxon>Spermatophyta</taxon>
        <taxon>Magnoliopsida</taxon>
        <taxon>Liliopsida</taxon>
        <taxon>Poales</taxon>
        <taxon>Poaceae</taxon>
        <taxon>BOP clade</taxon>
        <taxon>Oryzoideae</taxon>
        <taxon>Oryzeae</taxon>
        <taxon>Oryzinae</taxon>
        <taxon>Oryza</taxon>
    </lineage>
</organism>
<accession>A0A0D3GGQ7</accession>